<dbReference type="Gene3D" id="1.10.10.10">
    <property type="entry name" value="Winged helix-like DNA-binding domain superfamily/Winged helix DNA-binding domain"/>
    <property type="match status" value="1"/>
</dbReference>
<dbReference type="SUPFAM" id="SSF46785">
    <property type="entry name" value="Winged helix' DNA-binding domain"/>
    <property type="match status" value="1"/>
</dbReference>
<dbReference type="CDD" id="cd07377">
    <property type="entry name" value="WHTH_GntR"/>
    <property type="match status" value="1"/>
</dbReference>
<dbReference type="InterPro" id="IPR036388">
    <property type="entry name" value="WH-like_DNA-bd_sf"/>
</dbReference>
<dbReference type="PANTHER" id="PTHR43537:SF51">
    <property type="entry name" value="HTH-TYPE TRANSCRIPTIONAL REGULATOR LGOR-RELATED"/>
    <property type="match status" value="1"/>
</dbReference>
<dbReference type="Pfam" id="PF07729">
    <property type="entry name" value="FCD"/>
    <property type="match status" value="1"/>
</dbReference>
<feature type="domain" description="HTH gntR-type" evidence="5">
    <location>
        <begin position="15"/>
        <end position="82"/>
    </location>
</feature>
<keyword evidence="1" id="KW-0805">Transcription regulation</keyword>
<dbReference type="EMBL" id="JAWLIP010000010">
    <property type="protein sequence ID" value="MDV6228525.1"/>
    <property type="molecule type" value="Genomic_DNA"/>
</dbReference>
<evidence type="ECO:0000256" key="1">
    <source>
        <dbReference type="ARBA" id="ARBA00023015"/>
    </source>
</evidence>
<feature type="compositionally biased region" description="Basic residues" evidence="4">
    <location>
        <begin position="234"/>
        <end position="245"/>
    </location>
</feature>
<dbReference type="InterPro" id="IPR000524">
    <property type="entry name" value="Tscrpt_reg_HTH_GntR"/>
</dbReference>
<evidence type="ECO:0000256" key="4">
    <source>
        <dbReference type="SAM" id="MobiDB-lite"/>
    </source>
</evidence>
<reference evidence="6 7" key="1">
    <citation type="submission" date="2023-10" db="EMBL/GenBank/DDBJ databases">
        <authorList>
            <person name="Venkata Ramana C."/>
            <person name="Sasikala C."/>
            <person name="Dhurka M."/>
        </authorList>
    </citation>
    <scope>NUCLEOTIDE SEQUENCE [LARGE SCALE GENOMIC DNA]</scope>
    <source>
        <strain evidence="6 7">KCTC 32151</strain>
    </source>
</reference>
<keyword evidence="3" id="KW-0804">Transcription</keyword>
<dbReference type="SMART" id="SM00345">
    <property type="entry name" value="HTH_GNTR"/>
    <property type="match status" value="1"/>
</dbReference>
<feature type="region of interest" description="Disordered" evidence="4">
    <location>
        <begin position="222"/>
        <end position="245"/>
    </location>
</feature>
<evidence type="ECO:0000313" key="7">
    <source>
        <dbReference type="Proteomes" id="UP001185659"/>
    </source>
</evidence>
<proteinExistence type="predicted"/>
<dbReference type="Gene3D" id="1.20.120.530">
    <property type="entry name" value="GntR ligand-binding domain-like"/>
    <property type="match status" value="1"/>
</dbReference>
<keyword evidence="7" id="KW-1185">Reference proteome</keyword>
<dbReference type="PROSITE" id="PS50949">
    <property type="entry name" value="HTH_GNTR"/>
    <property type="match status" value="1"/>
</dbReference>
<dbReference type="SUPFAM" id="SSF48008">
    <property type="entry name" value="GntR ligand-binding domain-like"/>
    <property type="match status" value="1"/>
</dbReference>
<accession>A0ABU4AQK4</accession>
<evidence type="ECO:0000259" key="5">
    <source>
        <dbReference type="PROSITE" id="PS50949"/>
    </source>
</evidence>
<dbReference type="Pfam" id="PF00392">
    <property type="entry name" value="GntR"/>
    <property type="match status" value="1"/>
</dbReference>
<sequence>MPAHTLTDMEETDSRSTVETVADALTEAVRDGRLVPGQRLTENAFTSRLGVSRSSVREAFRRLTADGLLTAEPHRGVMVRQLSRSEVDNLFQVRGALETLAVKLALPVLHQAPETLVALQTDLDAAAEQGDMNRFSELNARFHRLFRETADNPLLNETLTRLSNSLYWLQFRVLVDRRDVFDTNRQHRQLTDCVVADDTAGAEAAMLDHVENARQLIQSLPDDHFAAPPAPAKSKAKGNQRNAKA</sequence>
<dbReference type="PRINTS" id="PR00035">
    <property type="entry name" value="HTHGNTR"/>
</dbReference>
<dbReference type="InterPro" id="IPR036390">
    <property type="entry name" value="WH_DNA-bd_sf"/>
</dbReference>
<keyword evidence="2" id="KW-0238">DNA-binding</keyword>
<organism evidence="6 7">
    <name type="scientific">Nitratireductor aquimarinus</name>
    <dbReference type="NCBI Taxonomy" id="889300"/>
    <lineage>
        <taxon>Bacteria</taxon>
        <taxon>Pseudomonadati</taxon>
        <taxon>Pseudomonadota</taxon>
        <taxon>Alphaproteobacteria</taxon>
        <taxon>Hyphomicrobiales</taxon>
        <taxon>Phyllobacteriaceae</taxon>
        <taxon>Nitratireductor</taxon>
    </lineage>
</organism>
<protein>
    <submittedName>
        <fullName evidence="6">GntR family transcriptional regulator</fullName>
    </submittedName>
</protein>
<dbReference type="PANTHER" id="PTHR43537">
    <property type="entry name" value="TRANSCRIPTIONAL REGULATOR, GNTR FAMILY"/>
    <property type="match status" value="1"/>
</dbReference>
<dbReference type="RefSeq" id="WP_317562341.1">
    <property type="nucleotide sequence ID" value="NZ_JAWLIP010000010.1"/>
</dbReference>
<dbReference type="InterPro" id="IPR011711">
    <property type="entry name" value="GntR_C"/>
</dbReference>
<evidence type="ECO:0000256" key="2">
    <source>
        <dbReference type="ARBA" id="ARBA00023125"/>
    </source>
</evidence>
<dbReference type="Proteomes" id="UP001185659">
    <property type="component" value="Unassembled WGS sequence"/>
</dbReference>
<comment type="caution">
    <text evidence="6">The sequence shown here is derived from an EMBL/GenBank/DDBJ whole genome shotgun (WGS) entry which is preliminary data.</text>
</comment>
<gene>
    <name evidence="6" type="ORF">R2G56_19725</name>
</gene>
<evidence type="ECO:0000256" key="3">
    <source>
        <dbReference type="ARBA" id="ARBA00023163"/>
    </source>
</evidence>
<name>A0ABU4AQK4_9HYPH</name>
<dbReference type="SMART" id="SM00895">
    <property type="entry name" value="FCD"/>
    <property type="match status" value="1"/>
</dbReference>
<dbReference type="InterPro" id="IPR008920">
    <property type="entry name" value="TF_FadR/GntR_C"/>
</dbReference>
<evidence type="ECO:0000313" key="6">
    <source>
        <dbReference type="EMBL" id="MDV6228525.1"/>
    </source>
</evidence>